<dbReference type="PANTHER" id="PTHR30408">
    <property type="entry name" value="TYPE-1 RESTRICTION ENZYME ECOKI SPECIFICITY PROTEIN"/>
    <property type="match status" value="1"/>
</dbReference>
<dbReference type="Gene3D" id="3.90.220.20">
    <property type="entry name" value="DNA methylase specificity domains"/>
    <property type="match status" value="2"/>
</dbReference>
<dbReference type="RefSeq" id="WP_033059772.1">
    <property type="nucleotide sequence ID" value="NZ_CP009225.1"/>
</dbReference>
<dbReference type="InterPro" id="IPR044946">
    <property type="entry name" value="Restrct_endonuc_typeI_TRD_sf"/>
</dbReference>
<evidence type="ECO:0000313" key="5">
    <source>
        <dbReference type="EMBL" id="AKC62820.1"/>
    </source>
</evidence>
<dbReference type="Proteomes" id="UP000033052">
    <property type="component" value="Chromosome"/>
</dbReference>
<name>A0A7U4JPB8_CLOSG</name>
<dbReference type="GO" id="GO:0003677">
    <property type="term" value="F:DNA binding"/>
    <property type="evidence" value="ECO:0007669"/>
    <property type="project" value="UniProtKB-KW"/>
</dbReference>
<dbReference type="GeneID" id="92938797"/>
<reference evidence="5 6" key="1">
    <citation type="journal article" date="2015" name="PLoS ONE">
        <title>A universal mariner transposon system for forward genetic studies in the genus clostridium.</title>
        <authorList>
            <person name="Zhang Y."/>
            <person name="Grosse-Honebrink A."/>
            <person name="Minton N.P."/>
        </authorList>
    </citation>
    <scope>NUCLEOTIDE SEQUENCE [LARGE SCALE GENOMIC DNA]</scope>
    <source>
        <strain evidence="5 6">NCIMB 10696</strain>
    </source>
</reference>
<protein>
    <submittedName>
        <fullName evidence="5">Restriction modification system DNA specificity domain-containing protein</fullName>
    </submittedName>
</protein>
<proteinExistence type="inferred from homology"/>
<dbReference type="AlphaFoldDB" id="A0A7U4JPB8"/>
<evidence type="ECO:0000256" key="1">
    <source>
        <dbReference type="ARBA" id="ARBA00010923"/>
    </source>
</evidence>
<accession>A0A7U4JPB8</accession>
<evidence type="ECO:0000259" key="4">
    <source>
        <dbReference type="Pfam" id="PF01420"/>
    </source>
</evidence>
<dbReference type="GO" id="GO:0009307">
    <property type="term" value="P:DNA restriction-modification system"/>
    <property type="evidence" value="ECO:0007669"/>
    <property type="project" value="UniProtKB-KW"/>
</dbReference>
<keyword evidence="2" id="KW-0680">Restriction system</keyword>
<evidence type="ECO:0000256" key="2">
    <source>
        <dbReference type="ARBA" id="ARBA00022747"/>
    </source>
</evidence>
<feature type="domain" description="Type I restriction modification DNA specificity" evidence="4">
    <location>
        <begin position="48"/>
        <end position="223"/>
    </location>
</feature>
<evidence type="ECO:0000256" key="3">
    <source>
        <dbReference type="ARBA" id="ARBA00023125"/>
    </source>
</evidence>
<dbReference type="Pfam" id="PF01420">
    <property type="entry name" value="Methylase_S"/>
    <property type="match status" value="2"/>
</dbReference>
<dbReference type="EMBL" id="CP009225">
    <property type="protein sequence ID" value="AKC62820.1"/>
    <property type="molecule type" value="Genomic_DNA"/>
</dbReference>
<sequence length="481" mass="56390">MEYFIMNKNPNVVWVTEKDIDNAWISSEYYNPVFLDIEKKFLDRKFDIYKFNEIADINRVAGFEVEKYLEIVDKGIPYLRVKNICECFIDFNDLYYIPQYVHKQFKKSQFKKNDIAMTITGRVGTAAIINDESTEYNASQDVVKISIKRDDIDTYYMTIYLNTKINHSLLNRFNSGGSRQRTLINNVREIKIPIPPPQIQKYIGDKVRKAQKLRCEAKKLDEICEQKIKKVFLVSENQNLYNNNAGNKSLEYDDYPIKIFISGNEIKDRLDSKAYHPEYYRTLKELKDKQLKCMKLIDMLDHYSTGKSSPEYDMEGIPILMTKNIKNNYIDWNCKKISNENLNKQDIVSKEEVLITTYGGPSIGKVDILFEDKLVSFDYTILKLKFNENFNPYFMTLLLRSKFIQNQMRYMIKGTTGITFVIPKEILNILIPVVNKAEQDDIGNIYKEALSKIKISKQLIQEAKQDVEDLIEGNFDMSKLN</sequence>
<dbReference type="InterPro" id="IPR000055">
    <property type="entry name" value="Restrct_endonuc_typeI_TRD"/>
</dbReference>
<dbReference type="KEGG" id="cld:CLSPO_c21000"/>
<feature type="domain" description="Type I restriction modification DNA specificity" evidence="4">
    <location>
        <begin position="308"/>
        <end position="464"/>
    </location>
</feature>
<gene>
    <name evidence="5" type="ORF">CLSPO_c21000</name>
</gene>
<keyword evidence="3" id="KW-0238">DNA-binding</keyword>
<dbReference type="SUPFAM" id="SSF116734">
    <property type="entry name" value="DNA methylase specificity domain"/>
    <property type="match status" value="2"/>
</dbReference>
<dbReference type="InterPro" id="IPR052021">
    <property type="entry name" value="Type-I_RS_S_subunit"/>
</dbReference>
<organism evidence="5 6">
    <name type="scientific">Clostridium sporogenes</name>
    <dbReference type="NCBI Taxonomy" id="1509"/>
    <lineage>
        <taxon>Bacteria</taxon>
        <taxon>Bacillati</taxon>
        <taxon>Bacillota</taxon>
        <taxon>Clostridia</taxon>
        <taxon>Eubacteriales</taxon>
        <taxon>Clostridiaceae</taxon>
        <taxon>Clostridium</taxon>
    </lineage>
</organism>
<evidence type="ECO:0000313" key="6">
    <source>
        <dbReference type="Proteomes" id="UP000033052"/>
    </source>
</evidence>
<dbReference type="PANTHER" id="PTHR30408:SF12">
    <property type="entry name" value="TYPE I RESTRICTION ENZYME MJAVIII SPECIFICITY SUBUNIT"/>
    <property type="match status" value="1"/>
</dbReference>
<dbReference type="REBASE" id="108921">
    <property type="entry name" value="S.Csp10696ORF21000P"/>
</dbReference>
<comment type="similarity">
    <text evidence="1">Belongs to the type-I restriction system S methylase family.</text>
</comment>